<name>A0ABT4U1B3_9ACTN</name>
<keyword evidence="2" id="KW-1185">Reference proteome</keyword>
<reference evidence="1 2" key="1">
    <citation type="submission" date="2023-01" db="EMBL/GenBank/DDBJ databases">
        <title>Draft genome sequence of Nocardiopsis sp. RSe5-2 isolated from halophytes.</title>
        <authorList>
            <person name="Duangmal K."/>
            <person name="Chantavorakit T."/>
        </authorList>
    </citation>
    <scope>NUCLEOTIDE SEQUENCE [LARGE SCALE GENOMIC DNA]</scope>
    <source>
        <strain evidence="1 2">RSe5-2</strain>
    </source>
</reference>
<dbReference type="EMBL" id="JAQFWQ010000014">
    <property type="protein sequence ID" value="MDA2810471.1"/>
    <property type="molecule type" value="Genomic_DNA"/>
</dbReference>
<evidence type="ECO:0000313" key="1">
    <source>
        <dbReference type="EMBL" id="MDA2810471.1"/>
    </source>
</evidence>
<dbReference type="InterPro" id="IPR011047">
    <property type="entry name" value="Quinoprotein_ADH-like_sf"/>
</dbReference>
<organism evidence="1 2">
    <name type="scientific">Nocardiopsis endophytica</name>
    <dbReference type="NCBI Taxonomy" id="3018445"/>
    <lineage>
        <taxon>Bacteria</taxon>
        <taxon>Bacillati</taxon>
        <taxon>Actinomycetota</taxon>
        <taxon>Actinomycetes</taxon>
        <taxon>Streptosporangiales</taxon>
        <taxon>Nocardiopsidaceae</taxon>
        <taxon>Nocardiopsis</taxon>
    </lineage>
</organism>
<accession>A0ABT4U1B3</accession>
<gene>
    <name evidence="1" type="ORF">O4J56_07465</name>
</gene>
<dbReference type="SUPFAM" id="SSF50998">
    <property type="entry name" value="Quinoprotein alcohol dehydrogenase-like"/>
    <property type="match status" value="1"/>
</dbReference>
<sequence>MTTRRRLPPVWRLGIAAGVVTLAAGGVVLVGAQPETAPSIEVTGEEEALTVAWEAPADDDPNPAYSRFDGWAALWPRAGAVVHADQRGVAAYTPDEGELLWEFTPEGRGLCAAAETPAGEEGDIGVVLVEEDDVDNEYGIYGNACRTVVALDLESGEEVWTAQVGSPWAGIGEEAGRMPDATGAGVWADGPRVVVQRAEILVGLDADKEGREMWREEDPLFSGDRCSMTEQYLLPRGTGELAVQGACDERWRVGVLDTGTGGLSGRSDAPERGPRFCREIRS</sequence>
<protein>
    <submittedName>
        <fullName evidence="1">PQQ-binding-like beta-propeller repeat protein</fullName>
    </submittedName>
</protein>
<dbReference type="InterPro" id="IPR015943">
    <property type="entry name" value="WD40/YVTN_repeat-like_dom_sf"/>
</dbReference>
<dbReference type="Gene3D" id="2.130.10.10">
    <property type="entry name" value="YVTN repeat-like/Quinoprotein amine dehydrogenase"/>
    <property type="match status" value="1"/>
</dbReference>
<comment type="caution">
    <text evidence="1">The sequence shown here is derived from an EMBL/GenBank/DDBJ whole genome shotgun (WGS) entry which is preliminary data.</text>
</comment>
<dbReference type="RefSeq" id="WP_270684607.1">
    <property type="nucleotide sequence ID" value="NZ_JAQFWQ010000014.1"/>
</dbReference>
<evidence type="ECO:0000313" key="2">
    <source>
        <dbReference type="Proteomes" id="UP001527866"/>
    </source>
</evidence>
<dbReference type="Proteomes" id="UP001527866">
    <property type="component" value="Unassembled WGS sequence"/>
</dbReference>
<proteinExistence type="predicted"/>